<dbReference type="GO" id="GO:0000407">
    <property type="term" value="C:phagophore assembly site"/>
    <property type="evidence" value="ECO:0007669"/>
    <property type="project" value="TreeGrafter"/>
</dbReference>
<dbReference type="GO" id="GO:0005776">
    <property type="term" value="C:autophagosome"/>
    <property type="evidence" value="ECO:0007669"/>
    <property type="project" value="TreeGrafter"/>
</dbReference>
<dbReference type="SMART" id="SM00220">
    <property type="entry name" value="S_TKc"/>
    <property type="match status" value="1"/>
</dbReference>
<dbReference type="GO" id="GO:0004674">
    <property type="term" value="F:protein serine/threonine kinase activity"/>
    <property type="evidence" value="ECO:0007669"/>
    <property type="project" value="InterPro"/>
</dbReference>
<evidence type="ECO:0000313" key="7">
    <source>
        <dbReference type="Proteomes" id="UP000688137"/>
    </source>
</evidence>
<dbReference type="PANTHER" id="PTHR24348:SF22">
    <property type="entry name" value="NON-SPECIFIC SERINE_THREONINE PROTEIN KINASE"/>
    <property type="match status" value="1"/>
</dbReference>
<comment type="caution">
    <text evidence="6">The sequence shown here is derived from an EMBL/GenBank/DDBJ whole genome shotgun (WGS) entry which is preliminary data.</text>
</comment>
<dbReference type="AlphaFoldDB" id="A0A8S1L6T5"/>
<keyword evidence="7" id="KW-1185">Reference proteome</keyword>
<dbReference type="PROSITE" id="PS50011">
    <property type="entry name" value="PROTEIN_KINASE_DOM"/>
    <property type="match status" value="1"/>
</dbReference>
<reference evidence="6" key="1">
    <citation type="submission" date="2021-01" db="EMBL/GenBank/DDBJ databases">
        <authorList>
            <consortium name="Genoscope - CEA"/>
            <person name="William W."/>
        </authorList>
    </citation>
    <scope>NUCLEOTIDE SEQUENCE</scope>
</reference>
<accession>A0A8S1L6T5</accession>
<keyword evidence="4" id="KW-0067">ATP-binding</keyword>
<sequence length="479" mass="56262">MSESCKRIISKYICNTENLLGQGLICTVYEAKYLETNKYVALKQISKKPKQWEKMTASKLEQSYKLELAILKQCQERFHKNIISLLDNFETQDHFYIVLELCDSNLKEYLEKQINKRLEEQQAIDILKQIVDGEKCLHELKYCHRDIKPENILLKDGCVKITDVNLAKNIEDMYQAAQHSSVGTPFYSAPEVNSKQIYCPYKADIYSLGVVLYEMVYGLADKSKEIINLQNKIKDSQLNISQDLKKLIISMLDSDPEKRANWSDVYTFINQYKNCKVRFLNQIIRDFGELQNLILDRDINICLYPSGLLIIKLINKLIQERQLELQKLNKYEEANQMKQHQECRAYLQKSKQWYESQIKAKNQVICQSDDLRDEFRYSDRNSKFNKHFQCYLAAFFNQLNNLQFKEEQQNIQIKLLKLKIIIACDILNGLQKVPTLLSQNLHQQGQNILGYCQNLKDIKEIEEYTKALSPLIDQIPNDL</sequence>
<dbReference type="OMA" id="FETQDHF"/>
<evidence type="ECO:0000313" key="6">
    <source>
        <dbReference type="EMBL" id="CAD8063177.1"/>
    </source>
</evidence>
<dbReference type="InterPro" id="IPR008271">
    <property type="entry name" value="Ser/Thr_kinase_AS"/>
</dbReference>
<organism evidence="6 7">
    <name type="scientific">Paramecium primaurelia</name>
    <dbReference type="NCBI Taxonomy" id="5886"/>
    <lineage>
        <taxon>Eukaryota</taxon>
        <taxon>Sar</taxon>
        <taxon>Alveolata</taxon>
        <taxon>Ciliophora</taxon>
        <taxon>Intramacronucleata</taxon>
        <taxon>Oligohymenophorea</taxon>
        <taxon>Peniculida</taxon>
        <taxon>Parameciidae</taxon>
        <taxon>Paramecium</taxon>
    </lineage>
</organism>
<gene>
    <name evidence="6" type="ORF">PPRIM_AZ9-3.1.T0340188</name>
</gene>
<dbReference type="GO" id="GO:0005524">
    <property type="term" value="F:ATP binding"/>
    <property type="evidence" value="ECO:0007669"/>
    <property type="project" value="UniProtKB-KW"/>
</dbReference>
<evidence type="ECO:0000256" key="4">
    <source>
        <dbReference type="ARBA" id="ARBA00022840"/>
    </source>
</evidence>
<keyword evidence="3" id="KW-0418">Kinase</keyword>
<dbReference type="EMBL" id="CAJJDM010000033">
    <property type="protein sequence ID" value="CAD8063177.1"/>
    <property type="molecule type" value="Genomic_DNA"/>
</dbReference>
<dbReference type="GO" id="GO:0005829">
    <property type="term" value="C:cytosol"/>
    <property type="evidence" value="ECO:0007669"/>
    <property type="project" value="TreeGrafter"/>
</dbReference>
<keyword evidence="2" id="KW-0547">Nucleotide-binding</keyword>
<dbReference type="Pfam" id="PF00069">
    <property type="entry name" value="Pkinase"/>
    <property type="match status" value="1"/>
</dbReference>
<feature type="domain" description="Protein kinase" evidence="5">
    <location>
        <begin position="14"/>
        <end position="269"/>
    </location>
</feature>
<dbReference type="GO" id="GO:0000045">
    <property type="term" value="P:autophagosome assembly"/>
    <property type="evidence" value="ECO:0007669"/>
    <property type="project" value="TreeGrafter"/>
</dbReference>
<dbReference type="Proteomes" id="UP000688137">
    <property type="component" value="Unassembled WGS sequence"/>
</dbReference>
<dbReference type="PROSITE" id="PS00108">
    <property type="entry name" value="PROTEIN_KINASE_ST"/>
    <property type="match status" value="1"/>
</dbReference>
<name>A0A8S1L6T5_PARPR</name>
<dbReference type="GO" id="GO:0016020">
    <property type="term" value="C:membrane"/>
    <property type="evidence" value="ECO:0007669"/>
    <property type="project" value="TreeGrafter"/>
</dbReference>
<evidence type="ECO:0000259" key="5">
    <source>
        <dbReference type="PROSITE" id="PS50011"/>
    </source>
</evidence>
<dbReference type="GO" id="GO:0010506">
    <property type="term" value="P:regulation of autophagy"/>
    <property type="evidence" value="ECO:0007669"/>
    <property type="project" value="InterPro"/>
</dbReference>
<evidence type="ECO:0000256" key="3">
    <source>
        <dbReference type="ARBA" id="ARBA00022777"/>
    </source>
</evidence>
<evidence type="ECO:0000256" key="1">
    <source>
        <dbReference type="ARBA" id="ARBA00022679"/>
    </source>
</evidence>
<evidence type="ECO:0000256" key="2">
    <source>
        <dbReference type="ARBA" id="ARBA00022741"/>
    </source>
</evidence>
<keyword evidence="1" id="KW-0808">Transferase</keyword>
<dbReference type="InterPro" id="IPR000719">
    <property type="entry name" value="Prot_kinase_dom"/>
</dbReference>
<dbReference type="InterPro" id="IPR045269">
    <property type="entry name" value="Atg1-like"/>
</dbReference>
<proteinExistence type="predicted"/>
<protein>
    <recommendedName>
        <fullName evidence="5">Protein kinase domain-containing protein</fullName>
    </recommendedName>
</protein>
<dbReference type="PANTHER" id="PTHR24348">
    <property type="entry name" value="SERINE/THREONINE-PROTEIN KINASE UNC-51-RELATED"/>
    <property type="match status" value="1"/>
</dbReference>